<feature type="compositionally biased region" description="Polar residues" evidence="4">
    <location>
        <begin position="77"/>
        <end position="88"/>
    </location>
</feature>
<evidence type="ECO:0000313" key="6">
    <source>
        <dbReference type="Proteomes" id="UP000694388"/>
    </source>
</evidence>
<accession>A0A8C4R6F8</accession>
<comment type="subcellular location">
    <subcellularLocation>
        <location evidence="1">Nucleus</location>
    </subcellularLocation>
</comment>
<feature type="compositionally biased region" description="Polar residues" evidence="4">
    <location>
        <begin position="47"/>
        <end position="60"/>
    </location>
</feature>
<evidence type="ECO:0000313" key="5">
    <source>
        <dbReference type="Ensembl" id="ENSEBUP00000024899.1"/>
    </source>
</evidence>
<dbReference type="GO" id="GO:0005634">
    <property type="term" value="C:nucleus"/>
    <property type="evidence" value="ECO:0007669"/>
    <property type="project" value="UniProtKB-SubCell"/>
</dbReference>
<feature type="compositionally biased region" description="Basic and acidic residues" evidence="4">
    <location>
        <begin position="226"/>
        <end position="249"/>
    </location>
</feature>
<keyword evidence="6" id="KW-1185">Reference proteome</keyword>
<dbReference type="Ensembl" id="ENSEBUT00000025490.1">
    <property type="protein sequence ID" value="ENSEBUP00000024914.1"/>
    <property type="gene ID" value="ENSEBUG00000015379.1"/>
</dbReference>
<evidence type="ECO:0000256" key="4">
    <source>
        <dbReference type="SAM" id="MobiDB-lite"/>
    </source>
</evidence>
<dbReference type="PANTHER" id="PTHR15052:SF2">
    <property type="entry name" value="GENERAL TRANSCRIPTION FACTOR 3C POLYPEPTIDE 2"/>
    <property type="match status" value="1"/>
</dbReference>
<proteinExistence type="predicted"/>
<keyword evidence="2" id="KW-0804">Transcription</keyword>
<sequence>MEDGEDGATGATCGPKNQAVGSDDPLGDKARGPLHLGNVQRPVGEANETQNASNSLSHSDIINLKDHSYSGKPKYIQLQNNNSYSSDETALASRREERAGRPVRPLQVSGVQGSSDNSDTKADSFPESQNAPTVPGIALHKHTAQGVSSSNEGTGFVPPEYGKNDCESSDGVSPGILNVDLNTLSHSVACRRGERRLRLRPGRPRGRGIVKVRAWGRDSSSSCGGSEDHSKLESPDFKDKSDGSTEERAPKRKAARKANKFLQEVASFLNPKPITRVGTPTRACRPKIATPVSKYIEETDSHSEAPFGSLDSTRSSLGEDAAASVGHRVRDYSDVSWTRGSHDRGQHSAHCVGYNHPDNHRTCDNMKEAVRETPSVLPDGSSDFKRLRIFQDDPKIFSQDVSLSEDCSLSIMRKVGRPRGRGRGRRRRRGRLGRSGSSLGRGSHHGAVALEGNVSENCSRPRGAVRRRRQRRCKWTWEVHKEANVLNTPQDELQGEGTTEKRPKRKAATQAVLFLQDLASRCPEDKVDLKRDDHPYILEETGKVRSSDACGLRTILDFLNEAAQTTHSQRQINQSVEVFPKWMPYQHDWKLLGEKEAKPYLPEERVSPLFEIHRENSKKHTPPRRLSRFGALPVTEYQKDLTFFVGGPVWSLEWCPTPDGVGAIQFASVYCTRSWRATHTLDECHVEPSLLQLWFLGALQNTCCSEQQPSLAYGLALDYGCIWDMKWCPSGAWEMASTSSQEGQMSRLGLLAAGFSDG</sequence>
<feature type="region of interest" description="Disordered" evidence="4">
    <location>
        <begin position="212"/>
        <end position="256"/>
    </location>
</feature>
<evidence type="ECO:0000256" key="3">
    <source>
        <dbReference type="ARBA" id="ARBA00023242"/>
    </source>
</evidence>
<keyword evidence="3" id="KW-0539">Nucleus</keyword>
<dbReference type="Proteomes" id="UP000694388">
    <property type="component" value="Unplaced"/>
</dbReference>
<evidence type="ECO:0000256" key="2">
    <source>
        <dbReference type="ARBA" id="ARBA00023163"/>
    </source>
</evidence>
<evidence type="ECO:0000256" key="1">
    <source>
        <dbReference type="ARBA" id="ARBA00004123"/>
    </source>
</evidence>
<reference evidence="5" key="1">
    <citation type="submission" date="2025-05" db="UniProtKB">
        <authorList>
            <consortium name="Ensembl"/>
        </authorList>
    </citation>
    <scope>IDENTIFICATION</scope>
</reference>
<dbReference type="Ensembl" id="ENSEBUT00000025475.1">
    <property type="protein sequence ID" value="ENSEBUP00000024899.1"/>
    <property type="gene ID" value="ENSEBUG00000015379.1"/>
</dbReference>
<dbReference type="GO" id="GO:0000127">
    <property type="term" value="C:transcription factor TFIIIC complex"/>
    <property type="evidence" value="ECO:0007669"/>
    <property type="project" value="TreeGrafter"/>
</dbReference>
<dbReference type="GO" id="GO:0006383">
    <property type="term" value="P:transcription by RNA polymerase III"/>
    <property type="evidence" value="ECO:0007669"/>
    <property type="project" value="TreeGrafter"/>
</dbReference>
<protein>
    <submittedName>
        <fullName evidence="5">Uncharacterized protein</fullName>
    </submittedName>
</protein>
<name>A0A8C4R6F8_EPTBU</name>
<dbReference type="GeneTree" id="ENSGT00390000018632"/>
<organism evidence="5 6">
    <name type="scientific">Eptatretus burgeri</name>
    <name type="common">Inshore hagfish</name>
    <dbReference type="NCBI Taxonomy" id="7764"/>
    <lineage>
        <taxon>Eukaryota</taxon>
        <taxon>Metazoa</taxon>
        <taxon>Chordata</taxon>
        <taxon>Craniata</taxon>
        <taxon>Vertebrata</taxon>
        <taxon>Cyclostomata</taxon>
        <taxon>Myxini</taxon>
        <taxon>Myxiniformes</taxon>
        <taxon>Myxinidae</taxon>
        <taxon>Eptatretinae</taxon>
        <taxon>Eptatretus</taxon>
    </lineage>
</organism>
<feature type="region of interest" description="Disordered" evidence="4">
    <location>
        <begin position="415"/>
        <end position="447"/>
    </location>
</feature>
<feature type="region of interest" description="Disordered" evidence="4">
    <location>
        <begin position="1"/>
        <end position="170"/>
    </location>
</feature>
<dbReference type="PANTHER" id="PTHR15052">
    <property type="entry name" value="RNA POLYMERASE III TRANSCRIPTION INITIATION FACTOR COMPLEX SUBUNIT"/>
    <property type="match status" value="1"/>
</dbReference>
<dbReference type="InterPro" id="IPR052416">
    <property type="entry name" value="GTF3C_component"/>
</dbReference>
<dbReference type="AlphaFoldDB" id="A0A8C4R6F8"/>
<feature type="compositionally biased region" description="Basic residues" evidence="4">
    <location>
        <begin position="415"/>
        <end position="432"/>
    </location>
</feature>
<feature type="region of interest" description="Disordered" evidence="4">
    <location>
        <begin position="296"/>
        <end position="315"/>
    </location>
</feature>